<organism evidence="1 2">
    <name type="scientific">Hydnum rufescens UP504</name>
    <dbReference type="NCBI Taxonomy" id="1448309"/>
    <lineage>
        <taxon>Eukaryota</taxon>
        <taxon>Fungi</taxon>
        <taxon>Dikarya</taxon>
        <taxon>Basidiomycota</taxon>
        <taxon>Agaricomycotina</taxon>
        <taxon>Agaricomycetes</taxon>
        <taxon>Cantharellales</taxon>
        <taxon>Hydnaceae</taxon>
        <taxon>Hydnum</taxon>
    </lineage>
</organism>
<sequence>MLSFHLYLYEISCRKNLRHVKGNSYRDPATTRRIWTMEVSQLPKHAYIIYDCLHYCTGRVNERLTLSLPRLASVNLFQRPDMDRTTCALREITAHGDAKGLGLEDLFPVSEQDYTGAKVQLRTEA</sequence>
<dbReference type="AlphaFoldDB" id="A0A9P6DS35"/>
<proteinExistence type="predicted"/>
<protein>
    <submittedName>
        <fullName evidence="1">Uncharacterized protein</fullName>
    </submittedName>
</protein>
<dbReference type="EMBL" id="MU128996">
    <property type="protein sequence ID" value="KAF9511732.1"/>
    <property type="molecule type" value="Genomic_DNA"/>
</dbReference>
<comment type="caution">
    <text evidence="1">The sequence shown here is derived from an EMBL/GenBank/DDBJ whole genome shotgun (WGS) entry which is preliminary data.</text>
</comment>
<accession>A0A9P6DS35</accession>
<dbReference type="Proteomes" id="UP000886523">
    <property type="component" value="Unassembled WGS sequence"/>
</dbReference>
<keyword evidence="2" id="KW-1185">Reference proteome</keyword>
<reference evidence="1" key="1">
    <citation type="journal article" date="2020" name="Nat. Commun.">
        <title>Large-scale genome sequencing of mycorrhizal fungi provides insights into the early evolution of symbiotic traits.</title>
        <authorList>
            <person name="Miyauchi S."/>
            <person name="Kiss E."/>
            <person name="Kuo A."/>
            <person name="Drula E."/>
            <person name="Kohler A."/>
            <person name="Sanchez-Garcia M."/>
            <person name="Morin E."/>
            <person name="Andreopoulos B."/>
            <person name="Barry K.W."/>
            <person name="Bonito G."/>
            <person name="Buee M."/>
            <person name="Carver A."/>
            <person name="Chen C."/>
            <person name="Cichocki N."/>
            <person name="Clum A."/>
            <person name="Culley D."/>
            <person name="Crous P.W."/>
            <person name="Fauchery L."/>
            <person name="Girlanda M."/>
            <person name="Hayes R.D."/>
            <person name="Keri Z."/>
            <person name="LaButti K."/>
            <person name="Lipzen A."/>
            <person name="Lombard V."/>
            <person name="Magnuson J."/>
            <person name="Maillard F."/>
            <person name="Murat C."/>
            <person name="Nolan M."/>
            <person name="Ohm R.A."/>
            <person name="Pangilinan J."/>
            <person name="Pereira M.F."/>
            <person name="Perotto S."/>
            <person name="Peter M."/>
            <person name="Pfister S."/>
            <person name="Riley R."/>
            <person name="Sitrit Y."/>
            <person name="Stielow J.B."/>
            <person name="Szollosi G."/>
            <person name="Zifcakova L."/>
            <person name="Stursova M."/>
            <person name="Spatafora J.W."/>
            <person name="Tedersoo L."/>
            <person name="Vaario L.M."/>
            <person name="Yamada A."/>
            <person name="Yan M."/>
            <person name="Wang P."/>
            <person name="Xu J."/>
            <person name="Bruns T."/>
            <person name="Baldrian P."/>
            <person name="Vilgalys R."/>
            <person name="Dunand C."/>
            <person name="Henrissat B."/>
            <person name="Grigoriev I.V."/>
            <person name="Hibbett D."/>
            <person name="Nagy L.G."/>
            <person name="Martin F.M."/>
        </authorList>
    </citation>
    <scope>NUCLEOTIDE SEQUENCE</scope>
    <source>
        <strain evidence="1">UP504</strain>
    </source>
</reference>
<evidence type="ECO:0000313" key="1">
    <source>
        <dbReference type="EMBL" id="KAF9511732.1"/>
    </source>
</evidence>
<gene>
    <name evidence="1" type="ORF">BS47DRAFT_1138552</name>
</gene>
<evidence type="ECO:0000313" key="2">
    <source>
        <dbReference type="Proteomes" id="UP000886523"/>
    </source>
</evidence>
<name>A0A9P6DS35_9AGAM</name>